<evidence type="ECO:0000259" key="2">
    <source>
        <dbReference type="Pfam" id="PF13193"/>
    </source>
</evidence>
<gene>
    <name evidence="3" type="ORF">EBBID32_41850</name>
</gene>
<dbReference type="InterPro" id="IPR000873">
    <property type="entry name" value="AMP-dep_synth/lig_dom"/>
</dbReference>
<dbReference type="GO" id="GO:0031956">
    <property type="term" value="F:medium-chain fatty acid-CoA ligase activity"/>
    <property type="evidence" value="ECO:0007669"/>
    <property type="project" value="TreeGrafter"/>
</dbReference>
<accession>N1MRH6</accession>
<dbReference type="Gene3D" id="3.30.300.30">
    <property type="match status" value="1"/>
</dbReference>
<dbReference type="EMBL" id="CAVK010000232">
    <property type="protein sequence ID" value="CCW19815.1"/>
    <property type="molecule type" value="Genomic_DNA"/>
</dbReference>
<dbReference type="GO" id="GO:0004467">
    <property type="term" value="F:long-chain fatty acid-CoA ligase activity"/>
    <property type="evidence" value="ECO:0007669"/>
    <property type="project" value="UniProtKB-EC"/>
</dbReference>
<evidence type="ECO:0000313" key="4">
    <source>
        <dbReference type="Proteomes" id="UP000013201"/>
    </source>
</evidence>
<dbReference type="InterPro" id="IPR045851">
    <property type="entry name" value="AMP-bd_C_sf"/>
</dbReference>
<evidence type="ECO:0000259" key="1">
    <source>
        <dbReference type="Pfam" id="PF00501"/>
    </source>
</evidence>
<dbReference type="Proteomes" id="UP000013201">
    <property type="component" value="Unassembled WGS sequence"/>
</dbReference>
<dbReference type="InterPro" id="IPR042099">
    <property type="entry name" value="ANL_N_sf"/>
</dbReference>
<keyword evidence="3" id="KW-0436">Ligase</keyword>
<dbReference type="InterPro" id="IPR025110">
    <property type="entry name" value="AMP-bd_C"/>
</dbReference>
<dbReference type="EC" id="6.2.1.3" evidence="3"/>
<comment type="caution">
    <text evidence="3">The sequence shown here is derived from an EMBL/GenBank/DDBJ whole genome shotgun (WGS) entry which is preliminary data.</text>
</comment>
<dbReference type="Gene3D" id="3.40.50.12780">
    <property type="entry name" value="N-terminal domain of ligase-like"/>
    <property type="match status" value="1"/>
</dbReference>
<protein>
    <submittedName>
        <fullName evidence="3">Long-chain-fatty-acid--CoA ligase</fullName>
        <ecNumber evidence="3">6.2.1.3</ecNumber>
    </submittedName>
</protein>
<organism evidence="3 4">
    <name type="scientific">Sphingobium indicum BiD32</name>
    <dbReference type="NCBI Taxonomy" id="1301087"/>
    <lineage>
        <taxon>Bacteria</taxon>
        <taxon>Pseudomonadati</taxon>
        <taxon>Pseudomonadota</taxon>
        <taxon>Alphaproteobacteria</taxon>
        <taxon>Sphingomonadales</taxon>
        <taxon>Sphingomonadaceae</taxon>
        <taxon>Sphingobium</taxon>
    </lineage>
</organism>
<dbReference type="Pfam" id="PF13193">
    <property type="entry name" value="AMP-binding_C"/>
    <property type="match status" value="1"/>
</dbReference>
<reference evidence="3 4" key="1">
    <citation type="submission" date="2013-03" db="EMBL/GenBank/DDBJ databases">
        <authorList>
            <person name="Le V."/>
        </authorList>
    </citation>
    <scope>NUCLEOTIDE SEQUENCE [LARGE SCALE GENOMIC DNA]</scope>
    <source>
        <strain evidence="3 4">BiD32</strain>
    </source>
</reference>
<dbReference type="AlphaFoldDB" id="N1MRH6"/>
<feature type="domain" description="AMP-binding enzyme C-terminal" evidence="2">
    <location>
        <begin position="447"/>
        <end position="523"/>
    </location>
</feature>
<dbReference type="PANTHER" id="PTHR43201">
    <property type="entry name" value="ACYL-COA SYNTHETASE"/>
    <property type="match status" value="1"/>
</dbReference>
<dbReference type="Pfam" id="PF00501">
    <property type="entry name" value="AMP-binding"/>
    <property type="match status" value="1"/>
</dbReference>
<sequence>MRKIWGRFTFARRREAAYQGRKALAGVGLNSARRSAMNISLFLEMAAESAPDRVGVVCDDKRWTYEELLEAARGACELIEQSGAQYVALLDESSEASVIALFGAALAGVPYCPLNYRLADVDLSALLNRIAPALVIGDDERVGRIAAGQGHHILARDRFTQDAPNAGSVAQARSYDPGHGVAVQLFTSGTTAAPKAAILRHANLLGYILGTVDFASADHDDAALVVVPPYHIAGISAIMSSIYANRRIVVLPAFDPKAWLNLVAVEKVTNAFVVPTMLSRIIDEMSGGVMADLSSLRAIAYGGGKMPMEVIQKALAIFPNTDFTNAYGLTETSSTIALLGPEDHRLAQASDDPNIRARLASLGKPLPTVEIEIRNEAGRPVGRGVMGEIYVRGEQVSGEYKEKSALEPDGWFPTRDAGFMDADGYLFLCGRADDVIVRGGENISPGEIEDVLLAHPALLDACAVAVPSIEWGEAVGIAVVVRKGHVPPEPAELKDLIRTRLRSSRVPDEVLYLEHLPFNEMGKLLRREVKKLFEN</sequence>
<reference evidence="4" key="2">
    <citation type="submission" date="2013-04" db="EMBL/GenBank/DDBJ databases">
        <title>Bisphenol A degrading Sphingobium sp. strain BiD32.</title>
        <authorList>
            <person name="Nielsen J.L."/>
            <person name="Zhou N.A."/>
            <person name="Kjeldal H."/>
        </authorList>
    </citation>
    <scope>NUCLEOTIDE SEQUENCE [LARGE SCALE GENOMIC DNA]</scope>
    <source>
        <strain evidence="4">BiD32</strain>
    </source>
</reference>
<dbReference type="SUPFAM" id="SSF56801">
    <property type="entry name" value="Acetyl-CoA synthetase-like"/>
    <property type="match status" value="1"/>
</dbReference>
<name>N1MRH6_9SPHN</name>
<keyword evidence="4" id="KW-1185">Reference proteome</keyword>
<feature type="domain" description="AMP-dependent synthetase/ligase" evidence="1">
    <location>
        <begin position="44"/>
        <end position="400"/>
    </location>
</feature>
<evidence type="ECO:0000313" key="3">
    <source>
        <dbReference type="EMBL" id="CCW19815.1"/>
    </source>
</evidence>
<proteinExistence type="predicted"/>
<dbReference type="PANTHER" id="PTHR43201:SF32">
    <property type="entry name" value="2-SUCCINYLBENZOATE--COA LIGASE, CHLOROPLASTIC_PEROXISOMAL"/>
    <property type="match status" value="1"/>
</dbReference>